<organism evidence="9 10">
    <name type="scientific">Halobacillus dabanensis</name>
    <dbReference type="NCBI Taxonomy" id="240302"/>
    <lineage>
        <taxon>Bacteria</taxon>
        <taxon>Bacillati</taxon>
        <taxon>Bacillota</taxon>
        <taxon>Bacilli</taxon>
        <taxon>Bacillales</taxon>
        <taxon>Bacillaceae</taxon>
        <taxon>Halobacillus</taxon>
    </lineage>
</organism>
<feature type="transmembrane region" description="Helical" evidence="8">
    <location>
        <begin position="104"/>
        <end position="122"/>
    </location>
</feature>
<feature type="transmembrane region" description="Helical" evidence="8">
    <location>
        <begin position="332"/>
        <end position="350"/>
    </location>
</feature>
<keyword evidence="5 8" id="KW-0812">Transmembrane</keyword>
<evidence type="ECO:0000256" key="5">
    <source>
        <dbReference type="ARBA" id="ARBA00022692"/>
    </source>
</evidence>
<evidence type="ECO:0000256" key="4">
    <source>
        <dbReference type="ARBA" id="ARBA00022475"/>
    </source>
</evidence>
<keyword evidence="4" id="KW-1003">Cell membrane</keyword>
<feature type="transmembrane region" description="Helical" evidence="8">
    <location>
        <begin position="405"/>
        <end position="434"/>
    </location>
</feature>
<feature type="transmembrane region" description="Helical" evidence="8">
    <location>
        <begin position="201"/>
        <end position="224"/>
    </location>
</feature>
<feature type="transmembrane region" description="Helical" evidence="8">
    <location>
        <begin position="487"/>
        <end position="507"/>
    </location>
</feature>
<evidence type="ECO:0000256" key="3">
    <source>
        <dbReference type="ARBA" id="ARBA00022448"/>
    </source>
</evidence>
<dbReference type="OrthoDB" id="9775735at2"/>
<keyword evidence="10" id="KW-1185">Reference proteome</keyword>
<evidence type="ECO:0000256" key="6">
    <source>
        <dbReference type="ARBA" id="ARBA00022989"/>
    </source>
</evidence>
<evidence type="ECO:0000313" key="10">
    <source>
        <dbReference type="Proteomes" id="UP000183557"/>
    </source>
</evidence>
<accession>A0A1I3UXC2</accession>
<evidence type="ECO:0000256" key="7">
    <source>
        <dbReference type="ARBA" id="ARBA00023136"/>
    </source>
</evidence>
<evidence type="ECO:0000256" key="8">
    <source>
        <dbReference type="SAM" id="Phobius"/>
    </source>
</evidence>
<keyword evidence="6 8" id="KW-1133">Transmembrane helix</keyword>
<sequence length="513" mass="57106">MITYFLQRKLDCEGVLLLKKAGIDWSFFLTMATLLFGICLVIFLFPEQIYLMFESIRTQINEAFGIVFLWIGMCSLLFLIWVAFSRYGQIKLGRPEEGPAFSNLSWVAMVFCAGIGSGIMYWGTIEWGYHYDAPPLGLAPNTPAAVEWSAAYGLFHHGPTAWAMYGLPALPIAYLYHVKQLPILKISEACRPLLKHHSDGLIGKIIDLFFVISLLGASGTSLGISVPMMSAGITKVTGIPSSFLLDLTILFICTVIFAISVYSGLEKGIKVLSNVNIVLVLFLLLFVFIIGPTVFIMEISTNSIGLIANNFFRLNTWIDPIGRSGFPEKWTIFYWAWWLVYAPFVGLFIAKVSKGRTIKQMILGTIIFGPLGCWLFFFILGSYGLHLQLSQLLDITAFLHRGEPHHAIISIIHTLPLGNLMVLLFTVLAIIFVATTYDTSSYIIAAVTQKSLDGDPIKWNRLFWAFSLALPPMALLFIGSLNTLQAVAIIVALPSCLIMILLSLSFLKLMENH</sequence>
<comment type="similarity">
    <text evidence="2">Belongs to the BCCT transporter (TC 2.A.15) family.</text>
</comment>
<dbReference type="PANTHER" id="PTHR30047:SF7">
    <property type="entry name" value="HIGH-AFFINITY CHOLINE TRANSPORT PROTEIN"/>
    <property type="match status" value="1"/>
</dbReference>
<dbReference type="EMBL" id="FOSB01000005">
    <property type="protein sequence ID" value="SFJ86746.1"/>
    <property type="molecule type" value="Genomic_DNA"/>
</dbReference>
<keyword evidence="7 8" id="KW-0472">Membrane</keyword>
<proteinExistence type="inferred from homology"/>
<keyword evidence="3" id="KW-0813">Transport</keyword>
<protein>
    <submittedName>
        <fullName evidence="9">Betaine/carnitine transporter, BCCT family</fullName>
    </submittedName>
</protein>
<dbReference type="Pfam" id="PF02028">
    <property type="entry name" value="BCCT"/>
    <property type="match status" value="1"/>
</dbReference>
<evidence type="ECO:0000256" key="2">
    <source>
        <dbReference type="ARBA" id="ARBA00005658"/>
    </source>
</evidence>
<dbReference type="PANTHER" id="PTHR30047">
    <property type="entry name" value="HIGH-AFFINITY CHOLINE TRANSPORT PROTEIN-RELATED"/>
    <property type="match status" value="1"/>
</dbReference>
<name>A0A1I3UXC2_HALDA</name>
<dbReference type="Proteomes" id="UP000183557">
    <property type="component" value="Unassembled WGS sequence"/>
</dbReference>
<feature type="transmembrane region" description="Helical" evidence="8">
    <location>
        <begin position="277"/>
        <end position="297"/>
    </location>
</feature>
<feature type="transmembrane region" description="Helical" evidence="8">
    <location>
        <begin position="66"/>
        <end position="84"/>
    </location>
</feature>
<dbReference type="NCBIfam" id="TIGR00842">
    <property type="entry name" value="bcct"/>
    <property type="match status" value="1"/>
</dbReference>
<feature type="transmembrane region" description="Helical" evidence="8">
    <location>
        <begin position="25"/>
        <end position="45"/>
    </location>
</feature>
<comment type="subcellular location">
    <subcellularLocation>
        <location evidence="1">Cell membrane</location>
        <topology evidence="1">Multi-pass membrane protein</topology>
    </subcellularLocation>
</comment>
<feature type="transmembrane region" description="Helical" evidence="8">
    <location>
        <begin position="362"/>
        <end position="385"/>
    </location>
</feature>
<evidence type="ECO:0000313" key="9">
    <source>
        <dbReference type="EMBL" id="SFJ86746.1"/>
    </source>
</evidence>
<evidence type="ECO:0000256" key="1">
    <source>
        <dbReference type="ARBA" id="ARBA00004651"/>
    </source>
</evidence>
<dbReference type="AlphaFoldDB" id="A0A1I3UXC2"/>
<gene>
    <name evidence="9" type="ORF">SAMN04487936_10511</name>
</gene>
<dbReference type="InterPro" id="IPR000060">
    <property type="entry name" value="BCCT_transptr"/>
</dbReference>
<dbReference type="GO" id="GO:0005886">
    <property type="term" value="C:plasma membrane"/>
    <property type="evidence" value="ECO:0007669"/>
    <property type="project" value="UniProtKB-SubCell"/>
</dbReference>
<reference evidence="10" key="1">
    <citation type="submission" date="2016-10" db="EMBL/GenBank/DDBJ databases">
        <authorList>
            <person name="Varghese N."/>
            <person name="Submissions S."/>
        </authorList>
    </citation>
    <scope>NUCLEOTIDE SEQUENCE [LARGE SCALE GENOMIC DNA]</scope>
    <source>
        <strain evidence="10">CGMCC 1.3704</strain>
    </source>
</reference>
<dbReference type="GO" id="GO:0022857">
    <property type="term" value="F:transmembrane transporter activity"/>
    <property type="evidence" value="ECO:0007669"/>
    <property type="project" value="InterPro"/>
</dbReference>
<feature type="transmembrane region" description="Helical" evidence="8">
    <location>
        <begin position="244"/>
        <end position="265"/>
    </location>
</feature>
<feature type="transmembrane region" description="Helical" evidence="8">
    <location>
        <begin position="462"/>
        <end position="481"/>
    </location>
</feature>